<reference evidence="2 3" key="1">
    <citation type="journal article" date="2018" name="Cell">
        <title>The Chara Genome: Secondary Complexity and Implications for Plant Terrestrialization.</title>
        <authorList>
            <person name="Nishiyama T."/>
            <person name="Sakayama H."/>
            <person name="Vries J.D."/>
            <person name="Buschmann H."/>
            <person name="Saint-Marcoux D."/>
            <person name="Ullrich K.K."/>
            <person name="Haas F.B."/>
            <person name="Vanderstraeten L."/>
            <person name="Becker D."/>
            <person name="Lang D."/>
            <person name="Vosolsobe S."/>
            <person name="Rombauts S."/>
            <person name="Wilhelmsson P.K.I."/>
            <person name="Janitza P."/>
            <person name="Kern R."/>
            <person name="Heyl A."/>
            <person name="Rumpler F."/>
            <person name="Villalobos L.I.A.C."/>
            <person name="Clay J.M."/>
            <person name="Skokan R."/>
            <person name="Toyoda A."/>
            <person name="Suzuki Y."/>
            <person name="Kagoshima H."/>
            <person name="Schijlen E."/>
            <person name="Tajeshwar N."/>
            <person name="Catarino B."/>
            <person name="Hetherington A.J."/>
            <person name="Saltykova A."/>
            <person name="Bonnot C."/>
            <person name="Breuninger H."/>
            <person name="Symeonidi A."/>
            <person name="Radhakrishnan G.V."/>
            <person name="Van Nieuwerburgh F."/>
            <person name="Deforce D."/>
            <person name="Chang C."/>
            <person name="Karol K.G."/>
            <person name="Hedrich R."/>
            <person name="Ulvskov P."/>
            <person name="Glockner G."/>
            <person name="Delwiche C.F."/>
            <person name="Petrasek J."/>
            <person name="Van de Peer Y."/>
            <person name="Friml J."/>
            <person name="Beilby M."/>
            <person name="Dolan L."/>
            <person name="Kohara Y."/>
            <person name="Sugano S."/>
            <person name="Fujiyama A."/>
            <person name="Delaux P.-M."/>
            <person name="Quint M."/>
            <person name="TheiBen G."/>
            <person name="Hagemann M."/>
            <person name="Harholt J."/>
            <person name="Dunand C."/>
            <person name="Zachgo S."/>
            <person name="Langdale J."/>
            <person name="Maumus F."/>
            <person name="Straeten D.V.D."/>
            <person name="Gould S.B."/>
            <person name="Rensing S.A."/>
        </authorList>
    </citation>
    <scope>NUCLEOTIDE SEQUENCE [LARGE SCALE GENOMIC DNA]</scope>
    <source>
        <strain evidence="2 3">S276</strain>
    </source>
</reference>
<organism evidence="2 3">
    <name type="scientific">Chara braunii</name>
    <name type="common">Braun's stonewort</name>
    <dbReference type="NCBI Taxonomy" id="69332"/>
    <lineage>
        <taxon>Eukaryota</taxon>
        <taxon>Viridiplantae</taxon>
        <taxon>Streptophyta</taxon>
        <taxon>Charophyceae</taxon>
        <taxon>Charales</taxon>
        <taxon>Characeae</taxon>
        <taxon>Chara</taxon>
    </lineage>
</organism>
<keyword evidence="3" id="KW-1185">Reference proteome</keyword>
<accession>A0A388LA51</accession>
<dbReference type="Proteomes" id="UP000265515">
    <property type="component" value="Unassembled WGS sequence"/>
</dbReference>
<feature type="region of interest" description="Disordered" evidence="1">
    <location>
        <begin position="1"/>
        <end position="36"/>
    </location>
</feature>
<evidence type="ECO:0000256" key="1">
    <source>
        <dbReference type="SAM" id="MobiDB-lite"/>
    </source>
</evidence>
<gene>
    <name evidence="2" type="ORF">CBR_g28906</name>
</gene>
<feature type="region of interest" description="Disordered" evidence="1">
    <location>
        <begin position="146"/>
        <end position="180"/>
    </location>
</feature>
<protein>
    <submittedName>
        <fullName evidence="2">Uncharacterized protein</fullName>
    </submittedName>
</protein>
<dbReference type="AlphaFoldDB" id="A0A388LA51"/>
<name>A0A388LA51_CHABU</name>
<dbReference type="Gramene" id="GBG79189">
    <property type="protein sequence ID" value="GBG79189"/>
    <property type="gene ID" value="CBR_g28906"/>
</dbReference>
<evidence type="ECO:0000313" key="3">
    <source>
        <dbReference type="Proteomes" id="UP000265515"/>
    </source>
</evidence>
<comment type="caution">
    <text evidence="2">The sequence shown here is derived from an EMBL/GenBank/DDBJ whole genome shotgun (WGS) entry which is preliminary data.</text>
</comment>
<sequence length="329" mass="34418">MKKLQEEMERVKKEEEEKMKVVDTEEVEEEKEKQAEAEEIPLIRSTGVTVSHNFFGGACAWCGNPQHYKRRLCGKSICGGSTEAKEHFFKSKEFRCQAGTPAVYYTIWGKNMDKCLKEFIASIKELKRLPPGHPCFQWPALSFPVDSEPRRSPDGGPRLVDTSSRGAGGAPVVPPAAGAASAGVLPPAVHGGTAMLVVAATRPPPAASDALASAVASAVGGGTRPTTASLERQTLSPSVRGGVFDELGTCQFVDGSTWGRNPGTSAGLHPMFTNAAAKASSPAGPTLASTRGTTAASDALASTVASVAVSEGAVSRPSSVCQIPAWHSL</sequence>
<evidence type="ECO:0000313" key="2">
    <source>
        <dbReference type="EMBL" id="GBG79189.1"/>
    </source>
</evidence>
<dbReference type="EMBL" id="BFEA01000313">
    <property type="protein sequence ID" value="GBG79189.1"/>
    <property type="molecule type" value="Genomic_DNA"/>
</dbReference>
<feature type="compositionally biased region" description="Basic and acidic residues" evidence="1">
    <location>
        <begin position="1"/>
        <end position="23"/>
    </location>
</feature>
<proteinExistence type="predicted"/>